<feature type="domain" description="Hedgehog/Intein (Hint)" evidence="2">
    <location>
        <begin position="172"/>
        <end position="318"/>
    </location>
</feature>
<sequence length="379" mass="41089">MLTVSQVIPTASSGNAAHAPWSNSRQPITFHDPVLSTISISDDDPAFESSLYTPGETQQRLSEDTTFGHGAAAETLPAGTQLGNFLASLILDDQGNSFIMLFPRRFDAALPDPGLGGRHSVLIFPQARIDPVTGESSFPVFDPAGSYRFDSVRGIANNGRDAQAYPPQDQVPCFTAGTIIETMFGPRGVETLSPGDLIRTRDNGFRWLDWIGSTHLDAARLDLKPNLRPVRIRAGALGPNVPARDLTVSPQHRVLLRSAAARNLFGDTEILAAAKHLVGLPGIEVVRPEAGVTYWHLLFDGHEVVQSNGAWSESLFTGPQAMEAVGPSARREILARFPQLADPDFRPAGARRLLTGRESRRLAQRHARNGRFLVEEPAG</sequence>
<proteinExistence type="predicted"/>
<organism evidence="3 4">
    <name type="scientific">Paracoccus marinaquae</name>
    <dbReference type="NCBI Taxonomy" id="2841926"/>
    <lineage>
        <taxon>Bacteria</taxon>
        <taxon>Pseudomonadati</taxon>
        <taxon>Pseudomonadota</taxon>
        <taxon>Alphaproteobacteria</taxon>
        <taxon>Rhodobacterales</taxon>
        <taxon>Paracoccaceae</taxon>
        <taxon>Paracoccus</taxon>
    </lineage>
</organism>
<keyword evidence="4" id="KW-1185">Reference proteome</keyword>
<dbReference type="Pfam" id="PF13403">
    <property type="entry name" value="Hint_2"/>
    <property type="match status" value="1"/>
</dbReference>
<evidence type="ECO:0000259" key="2">
    <source>
        <dbReference type="Pfam" id="PF13403"/>
    </source>
</evidence>
<comment type="caution">
    <text evidence="3">The sequence shown here is derived from an EMBL/GenBank/DDBJ whole genome shotgun (WGS) entry which is preliminary data.</text>
</comment>
<evidence type="ECO:0000313" key="4">
    <source>
        <dbReference type="Proteomes" id="UP001166191"/>
    </source>
</evidence>
<dbReference type="EMBL" id="JAHKNG010000070">
    <property type="protein sequence ID" value="MBU3032271.1"/>
    <property type="molecule type" value="Genomic_DNA"/>
</dbReference>
<protein>
    <submittedName>
        <fullName evidence="3">Hint domain-containing protein</fullName>
    </submittedName>
</protein>
<name>A0ABS6ARY8_9RHOB</name>
<dbReference type="InterPro" id="IPR028992">
    <property type="entry name" value="Hedgehog/Intein_dom"/>
</dbReference>
<gene>
    <name evidence="3" type="ORF">KNW02_19490</name>
</gene>
<reference evidence="3" key="1">
    <citation type="submission" date="2021-06" db="EMBL/GenBank/DDBJ databases">
        <title>Paracoccus bacterium XHP0099 sp. nov., isolated from the surface waters of the Yellow Sea.</title>
        <authorList>
            <person name="Xue H."/>
            <person name="Zhang D."/>
        </authorList>
    </citation>
    <scope>NUCLEOTIDE SEQUENCE</scope>
    <source>
        <strain evidence="3">XHP0099</strain>
    </source>
</reference>
<feature type="region of interest" description="Disordered" evidence="1">
    <location>
        <begin position="1"/>
        <end position="24"/>
    </location>
</feature>
<evidence type="ECO:0000313" key="3">
    <source>
        <dbReference type="EMBL" id="MBU3032271.1"/>
    </source>
</evidence>
<dbReference type="Proteomes" id="UP001166191">
    <property type="component" value="Unassembled WGS sequence"/>
</dbReference>
<accession>A0ABS6ARY8</accession>
<evidence type="ECO:0000256" key="1">
    <source>
        <dbReference type="SAM" id="MobiDB-lite"/>
    </source>
</evidence>